<dbReference type="Gene3D" id="3.10.450.50">
    <property type="match status" value="1"/>
</dbReference>
<dbReference type="OrthoDB" id="981191at2"/>
<dbReference type="CDD" id="cd00531">
    <property type="entry name" value="NTF2_like"/>
    <property type="match status" value="1"/>
</dbReference>
<dbReference type="InterPro" id="IPR032710">
    <property type="entry name" value="NTF2-like_dom_sf"/>
</dbReference>
<comment type="caution">
    <text evidence="2">The sequence shown here is derived from an EMBL/GenBank/DDBJ whole genome shotgun (WGS) entry which is preliminary data.</text>
</comment>
<reference evidence="2 3" key="1">
    <citation type="submission" date="2018-10" db="EMBL/GenBank/DDBJ databases">
        <title>Isolation from soil.</title>
        <authorList>
            <person name="Hu J."/>
        </authorList>
    </citation>
    <scope>NUCLEOTIDE SEQUENCE [LARGE SCALE GENOMIC DNA]</scope>
    <source>
        <strain evidence="2 3">NEAU-Ht49</strain>
    </source>
</reference>
<dbReference type="RefSeq" id="WP_122194427.1">
    <property type="nucleotide sequence ID" value="NZ_JBHSKC010000009.1"/>
</dbReference>
<dbReference type="Pfam" id="PF13577">
    <property type="entry name" value="SnoaL_4"/>
    <property type="match status" value="1"/>
</dbReference>
<dbReference type="SUPFAM" id="SSF54427">
    <property type="entry name" value="NTF2-like"/>
    <property type="match status" value="1"/>
</dbReference>
<organism evidence="2 3">
    <name type="scientific">Actinomadura harenae</name>
    <dbReference type="NCBI Taxonomy" id="2483351"/>
    <lineage>
        <taxon>Bacteria</taxon>
        <taxon>Bacillati</taxon>
        <taxon>Actinomycetota</taxon>
        <taxon>Actinomycetes</taxon>
        <taxon>Streptosporangiales</taxon>
        <taxon>Thermomonosporaceae</taxon>
        <taxon>Actinomadura</taxon>
    </lineage>
</organism>
<accession>A0A3M2M7Z3</accession>
<dbReference type="Proteomes" id="UP000282674">
    <property type="component" value="Unassembled WGS sequence"/>
</dbReference>
<dbReference type="InterPro" id="IPR037401">
    <property type="entry name" value="SnoaL-like"/>
</dbReference>
<protein>
    <submittedName>
        <fullName evidence="2">Nuclear transport factor 2 family protein</fullName>
    </submittedName>
</protein>
<feature type="domain" description="SnoaL-like" evidence="1">
    <location>
        <begin position="14"/>
        <end position="135"/>
    </location>
</feature>
<dbReference type="EMBL" id="RFFG01000017">
    <property type="protein sequence ID" value="RMI44675.1"/>
    <property type="molecule type" value="Genomic_DNA"/>
</dbReference>
<evidence type="ECO:0000313" key="2">
    <source>
        <dbReference type="EMBL" id="RMI44675.1"/>
    </source>
</evidence>
<name>A0A3M2M7Z3_9ACTN</name>
<proteinExistence type="predicted"/>
<gene>
    <name evidence="2" type="ORF">EBO15_12010</name>
</gene>
<sequence>MALQDLTAEARLTALADRAELVTLLDRYARALDDRTFDPQTLAALFTPDATVSIPREEHTGLTDLSRYLADSLATFGRSQHIYAGHLVDVNGDEASLRVNSNATYVLLGTERVYITGSVVTGTAVRTPYGWRLKLLTLTPTWDTLATFPTEEKDDDA</sequence>
<keyword evidence="3" id="KW-1185">Reference proteome</keyword>
<evidence type="ECO:0000313" key="3">
    <source>
        <dbReference type="Proteomes" id="UP000282674"/>
    </source>
</evidence>
<dbReference type="AlphaFoldDB" id="A0A3M2M7Z3"/>
<evidence type="ECO:0000259" key="1">
    <source>
        <dbReference type="Pfam" id="PF13577"/>
    </source>
</evidence>